<reference evidence="2" key="1">
    <citation type="submission" date="2023-07" db="EMBL/GenBank/DDBJ databases">
        <title>Chromosome-level Genome Assembly of Striped Snakehead (Channa striata).</title>
        <authorList>
            <person name="Liu H."/>
        </authorList>
    </citation>
    <scope>NUCLEOTIDE SEQUENCE</scope>
    <source>
        <strain evidence="2">Gz</strain>
        <tissue evidence="2">Muscle</tissue>
    </source>
</reference>
<feature type="region of interest" description="Disordered" evidence="1">
    <location>
        <begin position="1"/>
        <end position="132"/>
    </location>
</feature>
<organism evidence="2 3">
    <name type="scientific">Channa striata</name>
    <name type="common">Snakehead murrel</name>
    <name type="synonym">Ophicephalus striatus</name>
    <dbReference type="NCBI Taxonomy" id="64152"/>
    <lineage>
        <taxon>Eukaryota</taxon>
        <taxon>Metazoa</taxon>
        <taxon>Chordata</taxon>
        <taxon>Craniata</taxon>
        <taxon>Vertebrata</taxon>
        <taxon>Euteleostomi</taxon>
        <taxon>Actinopterygii</taxon>
        <taxon>Neopterygii</taxon>
        <taxon>Teleostei</taxon>
        <taxon>Neoteleostei</taxon>
        <taxon>Acanthomorphata</taxon>
        <taxon>Anabantaria</taxon>
        <taxon>Anabantiformes</taxon>
        <taxon>Channoidei</taxon>
        <taxon>Channidae</taxon>
        <taxon>Channa</taxon>
    </lineage>
</organism>
<evidence type="ECO:0000256" key="1">
    <source>
        <dbReference type="SAM" id="MobiDB-lite"/>
    </source>
</evidence>
<dbReference type="EMBL" id="JAUPFM010000014">
    <property type="protein sequence ID" value="KAK2830420.1"/>
    <property type="molecule type" value="Genomic_DNA"/>
</dbReference>
<comment type="caution">
    <text evidence="2">The sequence shown here is derived from an EMBL/GenBank/DDBJ whole genome shotgun (WGS) entry which is preliminary data.</text>
</comment>
<gene>
    <name evidence="2" type="ORF">Q5P01_018351</name>
</gene>
<evidence type="ECO:0000313" key="3">
    <source>
        <dbReference type="Proteomes" id="UP001187415"/>
    </source>
</evidence>
<evidence type="ECO:0000313" key="2">
    <source>
        <dbReference type="EMBL" id="KAK2830420.1"/>
    </source>
</evidence>
<sequence>MGCSTSSQTSAVDTTRPSAKPEESNGASATGVASENDLGAEDSETIQEVTSADATAADEPAIAATSVSSTSAAAPAGEEAEPAAASPSAEADSEAPTADSSPETETSSPEHHAEATAADPEPQTVEATDPSE</sequence>
<accession>A0AA88S826</accession>
<feature type="compositionally biased region" description="Polar residues" evidence="1">
    <location>
        <begin position="1"/>
        <end position="17"/>
    </location>
</feature>
<keyword evidence="3" id="KW-1185">Reference proteome</keyword>
<dbReference type="AlphaFoldDB" id="A0AA88S826"/>
<name>A0AA88S826_CHASR</name>
<proteinExistence type="predicted"/>
<dbReference type="Proteomes" id="UP001187415">
    <property type="component" value="Unassembled WGS sequence"/>
</dbReference>
<feature type="compositionally biased region" description="Low complexity" evidence="1">
    <location>
        <begin position="52"/>
        <end position="107"/>
    </location>
</feature>
<protein>
    <submittedName>
        <fullName evidence="2">Uncharacterized protein</fullName>
    </submittedName>
</protein>